<name>A0A6A6E0S6_9PEZI</name>
<proteinExistence type="predicted"/>
<dbReference type="Proteomes" id="UP000800200">
    <property type="component" value="Unassembled WGS sequence"/>
</dbReference>
<gene>
    <name evidence="2" type="ORF">K469DRAFT_166996</name>
</gene>
<evidence type="ECO:0000313" key="3">
    <source>
        <dbReference type="Proteomes" id="UP000800200"/>
    </source>
</evidence>
<dbReference type="EMBL" id="ML994634">
    <property type="protein sequence ID" value="KAF2185394.1"/>
    <property type="molecule type" value="Genomic_DNA"/>
</dbReference>
<dbReference type="AlphaFoldDB" id="A0A6A6E0S6"/>
<feature type="region of interest" description="Disordered" evidence="1">
    <location>
        <begin position="31"/>
        <end position="51"/>
    </location>
</feature>
<accession>A0A6A6E0S6</accession>
<reference evidence="2" key="1">
    <citation type="journal article" date="2020" name="Stud. Mycol.">
        <title>101 Dothideomycetes genomes: a test case for predicting lifestyles and emergence of pathogens.</title>
        <authorList>
            <person name="Haridas S."/>
            <person name="Albert R."/>
            <person name="Binder M."/>
            <person name="Bloem J."/>
            <person name="Labutti K."/>
            <person name="Salamov A."/>
            <person name="Andreopoulos B."/>
            <person name="Baker S."/>
            <person name="Barry K."/>
            <person name="Bills G."/>
            <person name="Bluhm B."/>
            <person name="Cannon C."/>
            <person name="Castanera R."/>
            <person name="Culley D."/>
            <person name="Daum C."/>
            <person name="Ezra D."/>
            <person name="Gonzalez J."/>
            <person name="Henrissat B."/>
            <person name="Kuo A."/>
            <person name="Liang C."/>
            <person name="Lipzen A."/>
            <person name="Lutzoni F."/>
            <person name="Magnuson J."/>
            <person name="Mondo S."/>
            <person name="Nolan M."/>
            <person name="Ohm R."/>
            <person name="Pangilinan J."/>
            <person name="Park H.-J."/>
            <person name="Ramirez L."/>
            <person name="Alfaro M."/>
            <person name="Sun H."/>
            <person name="Tritt A."/>
            <person name="Yoshinaga Y."/>
            <person name="Zwiers L.-H."/>
            <person name="Turgeon B."/>
            <person name="Goodwin S."/>
            <person name="Spatafora J."/>
            <person name="Crous P."/>
            <person name="Grigoriev I."/>
        </authorList>
    </citation>
    <scope>NUCLEOTIDE SEQUENCE</scope>
    <source>
        <strain evidence="2">CBS 207.26</strain>
    </source>
</reference>
<sequence>MEARSRHLPRRFRAEATFGSAVLILNCHRESFPPKNQTPQKGVRPRSRITFLGPAPTRKTRAIFLDSLTLDERATLLFCLVSLSQGLDVRKERKDREWFK</sequence>
<keyword evidence="3" id="KW-1185">Reference proteome</keyword>
<protein>
    <submittedName>
        <fullName evidence="2">Uncharacterized protein</fullName>
    </submittedName>
</protein>
<evidence type="ECO:0000256" key="1">
    <source>
        <dbReference type="SAM" id="MobiDB-lite"/>
    </source>
</evidence>
<organism evidence="2 3">
    <name type="scientific">Zopfia rhizophila CBS 207.26</name>
    <dbReference type="NCBI Taxonomy" id="1314779"/>
    <lineage>
        <taxon>Eukaryota</taxon>
        <taxon>Fungi</taxon>
        <taxon>Dikarya</taxon>
        <taxon>Ascomycota</taxon>
        <taxon>Pezizomycotina</taxon>
        <taxon>Dothideomycetes</taxon>
        <taxon>Dothideomycetes incertae sedis</taxon>
        <taxon>Zopfiaceae</taxon>
        <taxon>Zopfia</taxon>
    </lineage>
</organism>
<evidence type="ECO:0000313" key="2">
    <source>
        <dbReference type="EMBL" id="KAF2185394.1"/>
    </source>
</evidence>